<dbReference type="Pfam" id="PF08327">
    <property type="entry name" value="AHSA1"/>
    <property type="match status" value="1"/>
</dbReference>
<gene>
    <name evidence="3" type="ORF">JOM49_006533</name>
</gene>
<dbReference type="InterPro" id="IPR013538">
    <property type="entry name" value="ASHA1/2-like_C"/>
</dbReference>
<sequence>MRGTGGMTEDGRFALRFERRFEHPREKVWRALTERDELRGWFVQILDYDRSRLEFAEGAELAFVPKSGDTGTGTVVHADRPRLLEYTWDGETLRFELAADGEHACVLVFTNVLDDGETGSAVAPGWQAGLDLLAELLDRR</sequence>
<evidence type="ECO:0000313" key="3">
    <source>
        <dbReference type="EMBL" id="MBP2185007.1"/>
    </source>
</evidence>
<keyword evidence="4" id="KW-1185">Reference proteome</keyword>
<evidence type="ECO:0000259" key="2">
    <source>
        <dbReference type="Pfam" id="PF08327"/>
    </source>
</evidence>
<accession>A0ABS4Q005</accession>
<comment type="caution">
    <text evidence="3">The sequence shown here is derived from an EMBL/GenBank/DDBJ whole genome shotgun (WGS) entry which is preliminary data.</text>
</comment>
<name>A0ABS4Q005_9PSEU</name>
<proteinExistence type="inferred from homology"/>
<evidence type="ECO:0000256" key="1">
    <source>
        <dbReference type="ARBA" id="ARBA00006817"/>
    </source>
</evidence>
<organism evidence="3 4">
    <name type="scientific">Amycolatopsis magusensis</name>
    <dbReference type="NCBI Taxonomy" id="882444"/>
    <lineage>
        <taxon>Bacteria</taxon>
        <taxon>Bacillati</taxon>
        <taxon>Actinomycetota</taxon>
        <taxon>Actinomycetes</taxon>
        <taxon>Pseudonocardiales</taxon>
        <taxon>Pseudonocardiaceae</taxon>
        <taxon>Amycolatopsis</taxon>
    </lineage>
</organism>
<feature type="domain" description="Activator of Hsp90 ATPase homologue 1/2-like C-terminal" evidence="2">
    <location>
        <begin position="23"/>
        <end position="137"/>
    </location>
</feature>
<comment type="similarity">
    <text evidence="1">Belongs to the AHA1 family.</text>
</comment>
<dbReference type="SUPFAM" id="SSF55961">
    <property type="entry name" value="Bet v1-like"/>
    <property type="match status" value="1"/>
</dbReference>
<dbReference type="EMBL" id="JAGGMS010000001">
    <property type="protein sequence ID" value="MBP2185007.1"/>
    <property type="molecule type" value="Genomic_DNA"/>
</dbReference>
<dbReference type="InterPro" id="IPR023393">
    <property type="entry name" value="START-like_dom_sf"/>
</dbReference>
<protein>
    <submittedName>
        <fullName evidence="3">Uncharacterized protein YndB with AHSA1/START domain</fullName>
    </submittedName>
</protein>
<evidence type="ECO:0000313" key="4">
    <source>
        <dbReference type="Proteomes" id="UP000741013"/>
    </source>
</evidence>
<reference evidence="3 4" key="1">
    <citation type="submission" date="2021-03" db="EMBL/GenBank/DDBJ databases">
        <title>Sequencing the genomes of 1000 actinobacteria strains.</title>
        <authorList>
            <person name="Klenk H.-P."/>
        </authorList>
    </citation>
    <scope>NUCLEOTIDE SEQUENCE [LARGE SCALE GENOMIC DNA]</scope>
    <source>
        <strain evidence="3 4">DSM 45510</strain>
    </source>
</reference>
<dbReference type="RefSeq" id="WP_282771566.1">
    <property type="nucleotide sequence ID" value="NZ_JAGGMS010000001.1"/>
</dbReference>
<dbReference type="Gene3D" id="3.30.530.20">
    <property type="match status" value="1"/>
</dbReference>
<dbReference type="Proteomes" id="UP000741013">
    <property type="component" value="Unassembled WGS sequence"/>
</dbReference>